<comment type="caution">
    <text evidence="3">The sequence shown here is derived from an EMBL/GenBank/DDBJ whole genome shotgun (WGS) entry which is preliminary data.</text>
</comment>
<dbReference type="Proteomes" id="UP001626550">
    <property type="component" value="Unassembled WGS sequence"/>
</dbReference>
<feature type="coiled-coil region" evidence="1">
    <location>
        <begin position="137"/>
        <end position="188"/>
    </location>
</feature>
<keyword evidence="1" id="KW-0175">Coiled coil</keyword>
<evidence type="ECO:0000256" key="1">
    <source>
        <dbReference type="SAM" id="Coils"/>
    </source>
</evidence>
<accession>A0ABD2Q7Y9</accession>
<keyword evidence="4" id="KW-1185">Reference proteome</keyword>
<feature type="coiled-coil region" evidence="1">
    <location>
        <begin position="216"/>
        <end position="313"/>
    </location>
</feature>
<evidence type="ECO:0000313" key="3">
    <source>
        <dbReference type="EMBL" id="KAL3315683.1"/>
    </source>
</evidence>
<organism evidence="3 4">
    <name type="scientific">Cichlidogyrus casuarinus</name>
    <dbReference type="NCBI Taxonomy" id="1844966"/>
    <lineage>
        <taxon>Eukaryota</taxon>
        <taxon>Metazoa</taxon>
        <taxon>Spiralia</taxon>
        <taxon>Lophotrochozoa</taxon>
        <taxon>Platyhelminthes</taxon>
        <taxon>Monogenea</taxon>
        <taxon>Monopisthocotylea</taxon>
        <taxon>Dactylogyridea</taxon>
        <taxon>Ancyrocephalidae</taxon>
        <taxon>Cichlidogyrus</taxon>
    </lineage>
</organism>
<gene>
    <name evidence="3" type="ORF">Ciccas_005680</name>
</gene>
<feature type="compositionally biased region" description="Acidic residues" evidence="2">
    <location>
        <begin position="68"/>
        <end position="82"/>
    </location>
</feature>
<sequence>MSEKNSNELIEDDDVIEDQTKTPSPLEDMDSPQNDSEINSEFGLDKRSILIATPFSNVASRNDNQATTDDEESMREDEEDEPHIDTYNTKNSPAFISLDNLHRTGAITGAFASSLRMKYLKLCESLDNSRNGENQLLHDSKLNLKTIELQKKELARNVHYPEGFDSNADKLREQLLRAENSLLQIEYRIDSLSFEIRMLVEEKKMFEREYSKLPNLNDYEDKRRNLDKEISAITVDISRKSNENRNLIQSLRELRETNQGERSELNDNKTELTKLKEKLDAVEGVPLQHVKEIDKLAKQKTEVEILLNRANLEFDSLLGEKSSLEKLMIALETENANFNK</sequence>
<protein>
    <submittedName>
        <fullName evidence="3">Uncharacterized protein</fullName>
    </submittedName>
</protein>
<dbReference type="EMBL" id="JBJKFK010000688">
    <property type="protein sequence ID" value="KAL3315683.1"/>
    <property type="molecule type" value="Genomic_DNA"/>
</dbReference>
<evidence type="ECO:0000313" key="4">
    <source>
        <dbReference type="Proteomes" id="UP001626550"/>
    </source>
</evidence>
<evidence type="ECO:0000256" key="2">
    <source>
        <dbReference type="SAM" id="MobiDB-lite"/>
    </source>
</evidence>
<feature type="region of interest" description="Disordered" evidence="2">
    <location>
        <begin position="1"/>
        <end position="42"/>
    </location>
</feature>
<reference evidence="3 4" key="1">
    <citation type="submission" date="2024-11" db="EMBL/GenBank/DDBJ databases">
        <title>Adaptive evolution of stress response genes in parasites aligns with host niche diversity.</title>
        <authorList>
            <person name="Hahn C."/>
            <person name="Resl P."/>
        </authorList>
    </citation>
    <scope>NUCLEOTIDE SEQUENCE [LARGE SCALE GENOMIC DNA]</scope>
    <source>
        <strain evidence="3">EGGRZ-B1_66</strain>
        <tissue evidence="3">Body</tissue>
    </source>
</reference>
<name>A0ABD2Q7Y9_9PLAT</name>
<dbReference type="AlphaFoldDB" id="A0ABD2Q7Y9"/>
<proteinExistence type="predicted"/>
<feature type="compositionally biased region" description="Polar residues" evidence="2">
    <location>
        <begin position="56"/>
        <end position="67"/>
    </location>
</feature>
<feature type="region of interest" description="Disordered" evidence="2">
    <location>
        <begin position="56"/>
        <end position="88"/>
    </location>
</feature>